<comment type="similarity">
    <text evidence="2 9">Belongs to the ABC-2 integral membrane protein family.</text>
</comment>
<keyword evidence="8 9" id="KW-0472">Membrane</keyword>
<gene>
    <name evidence="11" type="ORF">DVS81_05755</name>
</gene>
<dbReference type="EMBL" id="QPGA01000007">
    <property type="protein sequence ID" value="RDE51433.1"/>
    <property type="molecule type" value="Genomic_DNA"/>
</dbReference>
<keyword evidence="6 9" id="KW-1133">Transmembrane helix</keyword>
<feature type="transmembrane region" description="Helical" evidence="9">
    <location>
        <begin position="116"/>
        <end position="139"/>
    </location>
</feature>
<feature type="transmembrane region" description="Helical" evidence="9">
    <location>
        <begin position="32"/>
        <end position="57"/>
    </location>
</feature>
<evidence type="ECO:0000256" key="4">
    <source>
        <dbReference type="ARBA" id="ARBA00022475"/>
    </source>
</evidence>
<dbReference type="GO" id="GO:0015920">
    <property type="term" value="P:lipopolysaccharide transport"/>
    <property type="evidence" value="ECO:0007669"/>
    <property type="project" value="TreeGrafter"/>
</dbReference>
<dbReference type="GO" id="GO:0140359">
    <property type="term" value="F:ABC-type transporter activity"/>
    <property type="evidence" value="ECO:0007669"/>
    <property type="project" value="InterPro"/>
</dbReference>
<feature type="transmembrane region" description="Helical" evidence="9">
    <location>
        <begin position="77"/>
        <end position="95"/>
    </location>
</feature>
<sequence>MTKHNLLSSLVTYRYLIGQLVRREVILKYRGAVLGIGWSFLYPLLLLGVFTLVFGGVFGGRWGAGGKPTTGGLEMALFIYCGLTIFSPLSEVAIATPKLLLANQNFIKKIIFPTEVLPIVAVLAAAIHGAANLLLLQLAALAAGHAHLSALLTPILLLPAGLFMLGIGWFLTATGAYVRDLAHGMPILMQMLMFALPVFYPANSAPQLLHALNQVNPFAIAIEDLRRAVLYGLAPAWSTWWVTLALGGLFCVLGYRFFMYCQEEFADVL</sequence>
<evidence type="ECO:0000256" key="7">
    <source>
        <dbReference type="ARBA" id="ARBA00023047"/>
    </source>
</evidence>
<evidence type="ECO:0000313" key="11">
    <source>
        <dbReference type="EMBL" id="RDE51433.1"/>
    </source>
</evidence>
<dbReference type="Pfam" id="PF01061">
    <property type="entry name" value="ABC2_membrane"/>
    <property type="match status" value="1"/>
</dbReference>
<evidence type="ECO:0000256" key="8">
    <source>
        <dbReference type="ARBA" id="ARBA00023136"/>
    </source>
</evidence>
<evidence type="ECO:0000313" key="12">
    <source>
        <dbReference type="Proteomes" id="UP000253831"/>
    </source>
</evidence>
<dbReference type="GO" id="GO:0015774">
    <property type="term" value="P:polysaccharide transport"/>
    <property type="evidence" value="ECO:0007669"/>
    <property type="project" value="UniProtKB-KW"/>
</dbReference>
<keyword evidence="3 9" id="KW-0813">Transport</keyword>
<accession>A0A369XMT3</accession>
<dbReference type="InterPro" id="IPR047817">
    <property type="entry name" value="ABC2_TM_bact-type"/>
</dbReference>
<feature type="transmembrane region" description="Helical" evidence="9">
    <location>
        <begin position="151"/>
        <end position="172"/>
    </location>
</feature>
<dbReference type="GO" id="GO:0005886">
    <property type="term" value="C:plasma membrane"/>
    <property type="evidence" value="ECO:0007669"/>
    <property type="project" value="UniProtKB-SubCell"/>
</dbReference>
<comment type="caution">
    <text evidence="11">The sequence shown here is derived from an EMBL/GenBank/DDBJ whole genome shotgun (WGS) entry which is preliminary data.</text>
</comment>
<evidence type="ECO:0000256" key="2">
    <source>
        <dbReference type="ARBA" id="ARBA00007783"/>
    </source>
</evidence>
<dbReference type="PROSITE" id="PS51012">
    <property type="entry name" value="ABC_TM2"/>
    <property type="match status" value="1"/>
</dbReference>
<dbReference type="Proteomes" id="UP000253831">
    <property type="component" value="Unassembled WGS sequence"/>
</dbReference>
<protein>
    <recommendedName>
        <fullName evidence="9">Transport permease protein</fullName>
    </recommendedName>
</protein>
<dbReference type="PANTHER" id="PTHR30413:SF10">
    <property type="entry name" value="CAPSULE POLYSACCHARIDE EXPORT INNER-MEMBRANE PROTEIN CTRC"/>
    <property type="match status" value="1"/>
</dbReference>
<reference evidence="11 12" key="1">
    <citation type="submission" date="2018-05" db="EMBL/GenBank/DDBJ databases">
        <title>Integrated omic analyses show evidence that a Ca. Accumulibacter phosphatis strain performs denitrification under micro-aerobic conditions.</title>
        <authorList>
            <person name="Camejo P.Y."/>
            <person name="Katherine M.D."/>
            <person name="Daniel N.R."/>
        </authorList>
    </citation>
    <scope>NUCLEOTIDE SEQUENCE [LARGE SCALE GENOMIC DNA]</scope>
    <source>
        <strain evidence="11">UW-LDO-IC</strain>
    </source>
</reference>
<evidence type="ECO:0000256" key="9">
    <source>
        <dbReference type="RuleBase" id="RU361157"/>
    </source>
</evidence>
<keyword evidence="7" id="KW-0762">Sugar transport</keyword>
<keyword evidence="5 9" id="KW-0812">Transmembrane</keyword>
<evidence type="ECO:0000259" key="10">
    <source>
        <dbReference type="PROSITE" id="PS51012"/>
    </source>
</evidence>
<evidence type="ECO:0000256" key="1">
    <source>
        <dbReference type="ARBA" id="ARBA00004651"/>
    </source>
</evidence>
<evidence type="ECO:0000256" key="3">
    <source>
        <dbReference type="ARBA" id="ARBA00022448"/>
    </source>
</evidence>
<keyword evidence="4 9" id="KW-1003">Cell membrane</keyword>
<keyword evidence="7" id="KW-0625">Polysaccharide transport</keyword>
<dbReference type="AlphaFoldDB" id="A0A369XMT3"/>
<proteinExistence type="inferred from homology"/>
<dbReference type="InterPro" id="IPR013525">
    <property type="entry name" value="ABC2_TM"/>
</dbReference>
<feature type="domain" description="ABC transmembrane type-2" evidence="10">
    <location>
        <begin position="34"/>
        <end position="261"/>
    </location>
</feature>
<dbReference type="PANTHER" id="PTHR30413">
    <property type="entry name" value="INNER MEMBRANE TRANSPORT PERMEASE"/>
    <property type="match status" value="1"/>
</dbReference>
<feature type="transmembrane region" description="Helical" evidence="9">
    <location>
        <begin position="184"/>
        <end position="202"/>
    </location>
</feature>
<comment type="subcellular location">
    <subcellularLocation>
        <location evidence="9">Cell inner membrane</location>
        <topology evidence="9">Multi-pass membrane protein</topology>
    </subcellularLocation>
    <subcellularLocation>
        <location evidence="1">Cell membrane</location>
        <topology evidence="1">Multi-pass membrane protein</topology>
    </subcellularLocation>
</comment>
<evidence type="ECO:0000256" key="5">
    <source>
        <dbReference type="ARBA" id="ARBA00022692"/>
    </source>
</evidence>
<organism evidence="11 12">
    <name type="scientific">Candidatus Accumulibacter meliphilus</name>
    <dbReference type="NCBI Taxonomy" id="2211374"/>
    <lineage>
        <taxon>Bacteria</taxon>
        <taxon>Pseudomonadati</taxon>
        <taxon>Pseudomonadota</taxon>
        <taxon>Betaproteobacteria</taxon>
        <taxon>Candidatus Accumulibacter</taxon>
    </lineage>
</organism>
<evidence type="ECO:0000256" key="6">
    <source>
        <dbReference type="ARBA" id="ARBA00022989"/>
    </source>
</evidence>
<feature type="transmembrane region" description="Helical" evidence="9">
    <location>
        <begin position="240"/>
        <end position="258"/>
    </location>
</feature>
<name>A0A369XMT3_9PROT</name>